<accession>A0AAD9LZF8</accession>
<proteinExistence type="predicted"/>
<dbReference type="AlphaFoldDB" id="A0AAD9LZF8"/>
<reference evidence="2" key="1">
    <citation type="submission" date="2021-06" db="EMBL/GenBank/DDBJ databases">
        <title>Comparative genomics, transcriptomics and evolutionary studies reveal genomic signatures of adaptation to plant cell wall in hemibiotrophic fungi.</title>
        <authorList>
            <consortium name="DOE Joint Genome Institute"/>
            <person name="Baroncelli R."/>
            <person name="Diaz J.F."/>
            <person name="Benocci T."/>
            <person name="Peng M."/>
            <person name="Battaglia E."/>
            <person name="Haridas S."/>
            <person name="Andreopoulos W."/>
            <person name="Labutti K."/>
            <person name="Pangilinan J."/>
            <person name="Floch G.L."/>
            <person name="Makela M.R."/>
            <person name="Henrissat B."/>
            <person name="Grigoriev I.V."/>
            <person name="Crouch J.A."/>
            <person name="De Vries R.P."/>
            <person name="Sukno S.A."/>
            <person name="Thon M.R."/>
        </authorList>
    </citation>
    <scope>NUCLEOTIDE SEQUENCE</scope>
    <source>
        <strain evidence="2">MAFF235873</strain>
    </source>
</reference>
<protein>
    <submittedName>
        <fullName evidence="2">Uncharacterized protein</fullName>
    </submittedName>
</protein>
<evidence type="ECO:0000313" key="3">
    <source>
        <dbReference type="Proteomes" id="UP001232148"/>
    </source>
</evidence>
<keyword evidence="3" id="KW-1185">Reference proteome</keyword>
<dbReference type="EMBL" id="MU842992">
    <property type="protein sequence ID" value="KAK2023653.1"/>
    <property type="molecule type" value="Genomic_DNA"/>
</dbReference>
<sequence>MKLTLIFATIVAVSSAAAIVPDELLDKRQCSLNGFSCTSNSQCCSNNCLNVVCNNSSTGACQPKEQTNCIKK</sequence>
<organism evidence="2 3">
    <name type="scientific">Colletotrichum zoysiae</name>
    <dbReference type="NCBI Taxonomy" id="1216348"/>
    <lineage>
        <taxon>Eukaryota</taxon>
        <taxon>Fungi</taxon>
        <taxon>Dikarya</taxon>
        <taxon>Ascomycota</taxon>
        <taxon>Pezizomycotina</taxon>
        <taxon>Sordariomycetes</taxon>
        <taxon>Hypocreomycetidae</taxon>
        <taxon>Glomerellales</taxon>
        <taxon>Glomerellaceae</taxon>
        <taxon>Colletotrichum</taxon>
        <taxon>Colletotrichum graminicola species complex</taxon>
    </lineage>
</organism>
<gene>
    <name evidence="2" type="ORF">LX32DRAFT_644409</name>
</gene>
<feature type="chain" id="PRO_5041951943" evidence="1">
    <location>
        <begin position="19"/>
        <end position="72"/>
    </location>
</feature>
<dbReference type="Proteomes" id="UP001232148">
    <property type="component" value="Unassembled WGS sequence"/>
</dbReference>
<comment type="caution">
    <text evidence="2">The sequence shown here is derived from an EMBL/GenBank/DDBJ whole genome shotgun (WGS) entry which is preliminary data.</text>
</comment>
<evidence type="ECO:0000313" key="2">
    <source>
        <dbReference type="EMBL" id="KAK2023653.1"/>
    </source>
</evidence>
<name>A0AAD9LZF8_9PEZI</name>
<evidence type="ECO:0000256" key="1">
    <source>
        <dbReference type="SAM" id="SignalP"/>
    </source>
</evidence>
<keyword evidence="1" id="KW-0732">Signal</keyword>
<feature type="signal peptide" evidence="1">
    <location>
        <begin position="1"/>
        <end position="18"/>
    </location>
</feature>